<dbReference type="GO" id="GO:0033592">
    <property type="term" value="F:RNA strand annealing activity"/>
    <property type="evidence" value="ECO:0007669"/>
    <property type="project" value="TreeGrafter"/>
</dbReference>
<dbReference type="eggNOG" id="COG0513">
    <property type="taxonomic scope" value="Bacteria"/>
</dbReference>
<dbReference type="InterPro" id="IPR011545">
    <property type="entry name" value="DEAD/DEAH_box_helicase_dom"/>
</dbReference>
<feature type="domain" description="Helicase ATP-binding" evidence="7">
    <location>
        <begin position="33"/>
        <end position="205"/>
    </location>
</feature>
<gene>
    <name evidence="10" type="ORF">SAMN04487834_101617</name>
</gene>
<protein>
    <submittedName>
        <fullName evidence="10">ATP-dependent RNA helicase CshB</fullName>
    </submittedName>
</protein>
<dbReference type="GO" id="GO:0009409">
    <property type="term" value="P:response to cold"/>
    <property type="evidence" value="ECO:0007669"/>
    <property type="project" value="TreeGrafter"/>
</dbReference>
<keyword evidence="4" id="KW-0067">ATP-binding</keyword>
<evidence type="ECO:0000256" key="2">
    <source>
        <dbReference type="ARBA" id="ARBA00022801"/>
    </source>
</evidence>
<feature type="domain" description="DEAD-box RNA helicase Q" evidence="9">
    <location>
        <begin position="2"/>
        <end position="30"/>
    </location>
</feature>
<keyword evidence="11" id="KW-1185">Reference proteome</keyword>
<reference evidence="11" key="1">
    <citation type="submission" date="2016-10" db="EMBL/GenBank/DDBJ databases">
        <authorList>
            <person name="Varghese N."/>
        </authorList>
    </citation>
    <scope>NUCLEOTIDE SEQUENCE [LARGE SCALE GENOMIC DNA]</scope>
    <source>
        <strain evidence="11">DSM 20406</strain>
    </source>
</reference>
<accession>A0A1H6SJ51</accession>
<dbReference type="GO" id="GO:0005840">
    <property type="term" value="C:ribosome"/>
    <property type="evidence" value="ECO:0007669"/>
    <property type="project" value="TreeGrafter"/>
</dbReference>
<dbReference type="CDD" id="cd00268">
    <property type="entry name" value="DEADc"/>
    <property type="match status" value="1"/>
</dbReference>
<dbReference type="InterPro" id="IPR050547">
    <property type="entry name" value="DEAD_box_RNA_helicases"/>
</dbReference>
<dbReference type="Pfam" id="PF00271">
    <property type="entry name" value="Helicase_C"/>
    <property type="match status" value="1"/>
</dbReference>
<dbReference type="PANTHER" id="PTHR47963">
    <property type="entry name" value="DEAD-BOX ATP-DEPENDENT RNA HELICASE 47, MITOCHONDRIAL"/>
    <property type="match status" value="1"/>
</dbReference>
<feature type="region of interest" description="Disordered" evidence="6">
    <location>
        <begin position="428"/>
        <end position="461"/>
    </location>
</feature>
<dbReference type="OrthoDB" id="9805696at2"/>
<evidence type="ECO:0000256" key="3">
    <source>
        <dbReference type="ARBA" id="ARBA00022806"/>
    </source>
</evidence>
<evidence type="ECO:0000313" key="10">
    <source>
        <dbReference type="EMBL" id="SEI67883.1"/>
    </source>
</evidence>
<dbReference type="Gene3D" id="3.40.50.300">
    <property type="entry name" value="P-loop containing nucleotide triphosphate hydrolases"/>
    <property type="match status" value="2"/>
</dbReference>
<feature type="domain" description="Helicase C-terminal" evidence="8">
    <location>
        <begin position="232"/>
        <end position="373"/>
    </location>
</feature>
<dbReference type="InterPro" id="IPR027417">
    <property type="entry name" value="P-loop_NTPase"/>
</dbReference>
<dbReference type="InterPro" id="IPR044742">
    <property type="entry name" value="DEAD/DEAH_RhlB"/>
</dbReference>
<keyword evidence="3 10" id="KW-0347">Helicase</keyword>
<feature type="short sequence motif" description="Q motif" evidence="5">
    <location>
        <begin position="2"/>
        <end position="30"/>
    </location>
</feature>
<dbReference type="InterPro" id="IPR014014">
    <property type="entry name" value="RNA_helicase_DEAD_Q_motif"/>
</dbReference>
<evidence type="ECO:0000256" key="4">
    <source>
        <dbReference type="ARBA" id="ARBA00022840"/>
    </source>
</evidence>
<dbReference type="GO" id="GO:0005524">
    <property type="term" value="F:ATP binding"/>
    <property type="evidence" value="ECO:0007669"/>
    <property type="project" value="UniProtKB-KW"/>
</dbReference>
<evidence type="ECO:0000259" key="9">
    <source>
        <dbReference type="PROSITE" id="PS51195"/>
    </source>
</evidence>
<dbReference type="InterPro" id="IPR014001">
    <property type="entry name" value="Helicase_ATP-bd"/>
</dbReference>
<dbReference type="EMBL" id="FNYK01000016">
    <property type="protein sequence ID" value="SEI67883.1"/>
    <property type="molecule type" value="Genomic_DNA"/>
</dbReference>
<dbReference type="Proteomes" id="UP000183028">
    <property type="component" value="Unassembled WGS sequence"/>
</dbReference>
<dbReference type="PROSITE" id="PS51195">
    <property type="entry name" value="Q_MOTIF"/>
    <property type="match status" value="1"/>
</dbReference>
<dbReference type="PROSITE" id="PS51194">
    <property type="entry name" value="HELICASE_CTER"/>
    <property type="match status" value="1"/>
</dbReference>
<dbReference type="RefSeq" id="WP_074731780.1">
    <property type="nucleotide sequence ID" value="NZ_CACVPP010000028.1"/>
</dbReference>
<dbReference type="PROSITE" id="PS51192">
    <property type="entry name" value="HELICASE_ATP_BIND_1"/>
    <property type="match status" value="1"/>
</dbReference>
<evidence type="ECO:0000259" key="7">
    <source>
        <dbReference type="PROSITE" id="PS51192"/>
    </source>
</evidence>
<dbReference type="AlphaFoldDB" id="A0A1H6SJ51"/>
<dbReference type="SMART" id="SM00487">
    <property type="entry name" value="DEXDc"/>
    <property type="match status" value="1"/>
</dbReference>
<dbReference type="STRING" id="322505.SAMN04487836_12039"/>
<evidence type="ECO:0000256" key="1">
    <source>
        <dbReference type="ARBA" id="ARBA00022741"/>
    </source>
</evidence>
<evidence type="ECO:0000313" key="11">
    <source>
        <dbReference type="Proteomes" id="UP000183028"/>
    </source>
</evidence>
<dbReference type="GO" id="GO:0005829">
    <property type="term" value="C:cytosol"/>
    <property type="evidence" value="ECO:0007669"/>
    <property type="project" value="TreeGrafter"/>
</dbReference>
<organism evidence="10 11">
    <name type="scientific">Sharpea azabuensis</name>
    <dbReference type="NCBI Taxonomy" id="322505"/>
    <lineage>
        <taxon>Bacteria</taxon>
        <taxon>Bacillati</taxon>
        <taxon>Bacillota</taxon>
        <taxon>Erysipelotrichia</taxon>
        <taxon>Erysipelotrichales</taxon>
        <taxon>Coprobacillaceae</taxon>
        <taxon>Sharpea</taxon>
    </lineage>
</organism>
<proteinExistence type="predicted"/>
<keyword evidence="1" id="KW-0547">Nucleotide-binding</keyword>
<sequence length="461" mass="53759">MTTFMNYHFQEFVNRTIEHMHFDTPTPIQEKVIPLVTHHRDIMGISQTGTGKTHAFLLPIMNEIDTSKDSVQAVIVAPTRELAMQIYENAKVFKKYNEALRVSLVIGGSDKQKAIAKLNHQPHVVIGTPGRIKDLSLNEQALIITTATRFVIDEADMTLEFGYLEDLDEVLGKMREDLQMLVFSATIPQELQVFLRKYMKNPELVQVDEKKASSDHVNHYLIPTKHKDRYEVLRSIMNIIDPYICIIFCNTRQEASKLTHQLRNDGVKVGEIHGDLQPRERKQMMRRIHNNEYQYIVATDIAARGIDIDGVSHVINMEFPTEKDFYIHRSGRCGRGSYTGECFSMYDTSNQAMTEALEKKGIHFLMKEIKKGHLVDAGERQKRKNRTHEPSELEKEVAKIVRKPRKVKPGYKKKRKAEVEKLYRKKKREIIRNDIRRQRKERYKKAQREKRLAEENNSSWD</sequence>
<feature type="compositionally biased region" description="Basic and acidic residues" evidence="6">
    <location>
        <begin position="444"/>
        <end position="454"/>
    </location>
</feature>
<name>A0A1H6SJ51_9FIRM</name>
<evidence type="ECO:0000256" key="5">
    <source>
        <dbReference type="PROSITE-ProRule" id="PRU00552"/>
    </source>
</evidence>
<dbReference type="GO" id="GO:0003724">
    <property type="term" value="F:RNA helicase activity"/>
    <property type="evidence" value="ECO:0007669"/>
    <property type="project" value="InterPro"/>
</dbReference>
<dbReference type="PANTHER" id="PTHR47963:SF1">
    <property type="entry name" value="DEAD-BOX ATP-DEPENDENT RNA HELICASE CSHB"/>
    <property type="match status" value="1"/>
</dbReference>
<dbReference type="SMART" id="SM00490">
    <property type="entry name" value="HELICc"/>
    <property type="match status" value="1"/>
</dbReference>
<dbReference type="Pfam" id="PF00270">
    <property type="entry name" value="DEAD"/>
    <property type="match status" value="1"/>
</dbReference>
<keyword evidence="2" id="KW-0378">Hydrolase</keyword>
<dbReference type="CDD" id="cd18787">
    <property type="entry name" value="SF2_C_DEAD"/>
    <property type="match status" value="1"/>
</dbReference>
<dbReference type="InterPro" id="IPR001650">
    <property type="entry name" value="Helicase_C-like"/>
</dbReference>
<evidence type="ECO:0000259" key="8">
    <source>
        <dbReference type="PROSITE" id="PS51194"/>
    </source>
</evidence>
<dbReference type="GO" id="GO:0016787">
    <property type="term" value="F:hydrolase activity"/>
    <property type="evidence" value="ECO:0007669"/>
    <property type="project" value="UniProtKB-KW"/>
</dbReference>
<dbReference type="SUPFAM" id="SSF52540">
    <property type="entry name" value="P-loop containing nucleoside triphosphate hydrolases"/>
    <property type="match status" value="1"/>
</dbReference>
<evidence type="ECO:0000256" key="6">
    <source>
        <dbReference type="SAM" id="MobiDB-lite"/>
    </source>
</evidence>